<organism evidence="1 2">
    <name type="scientific">Desertifilum tharense IPPAS B-1220</name>
    <dbReference type="NCBI Taxonomy" id="1781255"/>
    <lineage>
        <taxon>Bacteria</taxon>
        <taxon>Bacillati</taxon>
        <taxon>Cyanobacteriota</taxon>
        <taxon>Cyanophyceae</taxon>
        <taxon>Desertifilales</taxon>
        <taxon>Desertifilaceae</taxon>
        <taxon>Desertifilum</taxon>
    </lineage>
</organism>
<dbReference type="EC" id="2.4.-.-" evidence="1"/>
<name>A0ACD5GT06_9CYAN</name>
<dbReference type="Proteomes" id="UP000095472">
    <property type="component" value="Chromosome"/>
</dbReference>
<gene>
    <name evidence="1" type="ORF">BH720_033650</name>
</gene>
<protein>
    <submittedName>
        <fullName evidence="1">Glycosyltransferase family 9 protein</fullName>
        <ecNumber evidence="1">2.4.-.-</ecNumber>
    </submittedName>
</protein>
<sequence>MDLPNVTWVSLQKGSQVAEALAGKAIQDRGSQLTDFAQTAEIIAQLDLIITVDTAVAHLAGAMGKAVWLLLPYNPDWRWMRERTDSPWYPTMRLFRQTQPGNWETVFQQVRNCLLTQLQPLGIAEPQALAEVSQQLALAQQHHLSGRLEQAIGTLSTDY</sequence>
<evidence type="ECO:0000313" key="1">
    <source>
        <dbReference type="EMBL" id="XPM63987.1"/>
    </source>
</evidence>
<keyword evidence="1" id="KW-0328">Glycosyltransferase</keyword>
<keyword evidence="1" id="KW-0808">Transferase</keyword>
<keyword evidence="2" id="KW-1185">Reference proteome</keyword>
<accession>A0ACD5GT06</accession>
<dbReference type="EMBL" id="CP182909">
    <property type="protein sequence ID" value="XPM63987.1"/>
    <property type="molecule type" value="Genomic_DNA"/>
</dbReference>
<reference evidence="1 2" key="1">
    <citation type="journal article" date="2016" name="Genome Announc.">
        <title>Draft Genome Sequence of the Thermotolerant Cyanobacterium Desertifilum sp. IPPAS B-1220.</title>
        <authorList>
            <person name="Mironov K.S."/>
            <person name="Sinetova M.A."/>
            <person name="Bolatkhan K."/>
            <person name="Zayadan B.K."/>
            <person name="Ustinova V.V."/>
            <person name="Kupriyanova E.V."/>
            <person name="Skrypnik A.N."/>
            <person name="Gogoleva N.E."/>
            <person name="Gogolev Y.V."/>
            <person name="Los D.A."/>
        </authorList>
    </citation>
    <scope>NUCLEOTIDE SEQUENCE [LARGE SCALE GENOMIC DNA]</scope>
    <source>
        <strain evidence="1 2">IPPAS B-1220</strain>
    </source>
</reference>
<proteinExistence type="predicted"/>
<evidence type="ECO:0000313" key="2">
    <source>
        <dbReference type="Proteomes" id="UP000095472"/>
    </source>
</evidence>